<evidence type="ECO:0000256" key="1">
    <source>
        <dbReference type="SAM" id="SignalP"/>
    </source>
</evidence>
<evidence type="ECO:0000313" key="3">
    <source>
        <dbReference type="Proteomes" id="UP000176050"/>
    </source>
</evidence>
<keyword evidence="3" id="KW-1185">Reference proteome</keyword>
<accession>A0A1D8P664</accession>
<evidence type="ECO:0000313" key="2">
    <source>
        <dbReference type="EMBL" id="AOW20056.1"/>
    </source>
</evidence>
<dbReference type="EMBL" id="CP017478">
    <property type="protein sequence ID" value="AOW20056.1"/>
    <property type="molecule type" value="Genomic_DNA"/>
</dbReference>
<dbReference type="OrthoDB" id="187854at2"/>
<dbReference type="STRING" id="1850246.LPB138_04880"/>
<protein>
    <submittedName>
        <fullName evidence="2">Dihydrolipoamide dehydrogenase</fullName>
    </submittedName>
</protein>
<reference evidence="2 3" key="1">
    <citation type="submission" date="2016-10" db="EMBL/GenBank/DDBJ databases">
        <title>Lutibacter sp. LPB0138, isolated from marine gastropod.</title>
        <authorList>
            <person name="Kim E."/>
            <person name="Yi H."/>
        </authorList>
    </citation>
    <scope>NUCLEOTIDE SEQUENCE [LARGE SCALE GENOMIC DNA]</scope>
    <source>
        <strain evidence="2 3">LPB0138</strain>
    </source>
</reference>
<sequence>MFKNLTTLALILGLTFSVNAQIKTPAPSPGAKIEQTVGLTNVSIEYSRPAMRGRTIFGNLVPYGKLWRTGANARTKITFSDDVTIDGKELKAGTYGILSVPNSTSWDVIFYTDSNGGGAPNELDESKVALRTTASTHSIANDKQSFTIGLSDLTSDSANLYFAWEKTKVKLALGVPTDKTTQASIDNVMSGPSSNDYFQAAVYYLESGKDISKAKEWIDKAVDMREEPAFWQIRQQSLIYAKLGDKKGAIKAAKKSLELATEAGNADYVKLNKDSIEEWSN</sequence>
<name>A0A1D8P664_9FLAO</name>
<dbReference type="AlphaFoldDB" id="A0A1D8P664"/>
<dbReference type="KEGG" id="lul:LPB138_04880"/>
<keyword evidence="1" id="KW-0732">Signal</keyword>
<organism evidence="2 3">
    <name type="scientific">Urechidicola croceus</name>
    <dbReference type="NCBI Taxonomy" id="1850246"/>
    <lineage>
        <taxon>Bacteria</taxon>
        <taxon>Pseudomonadati</taxon>
        <taxon>Bacteroidota</taxon>
        <taxon>Flavobacteriia</taxon>
        <taxon>Flavobacteriales</taxon>
        <taxon>Flavobacteriaceae</taxon>
        <taxon>Urechidicola</taxon>
    </lineage>
</organism>
<feature type="signal peptide" evidence="1">
    <location>
        <begin position="1"/>
        <end position="20"/>
    </location>
</feature>
<dbReference type="RefSeq" id="WP_070236195.1">
    <property type="nucleotide sequence ID" value="NZ_CP017478.1"/>
</dbReference>
<gene>
    <name evidence="2" type="ORF">LPB138_04880</name>
</gene>
<dbReference type="Proteomes" id="UP000176050">
    <property type="component" value="Chromosome"/>
</dbReference>
<dbReference type="Pfam" id="PF11138">
    <property type="entry name" value="DUF2911"/>
    <property type="match status" value="1"/>
</dbReference>
<proteinExistence type="predicted"/>
<feature type="chain" id="PRO_5009110794" evidence="1">
    <location>
        <begin position="21"/>
        <end position="281"/>
    </location>
</feature>
<dbReference type="InterPro" id="IPR021314">
    <property type="entry name" value="DUF2911"/>
</dbReference>